<reference evidence="2 3" key="1">
    <citation type="submission" date="2019-02" db="EMBL/GenBank/DDBJ databases">
        <title>Planctomycetal bacteria perform biofilm scaping via a novel small molecule.</title>
        <authorList>
            <person name="Jeske O."/>
            <person name="Boedeker C."/>
            <person name="Wiegand S."/>
            <person name="Breitling P."/>
            <person name="Kallscheuer N."/>
            <person name="Jogler M."/>
            <person name="Rohde M."/>
            <person name="Petersen J."/>
            <person name="Medema M.H."/>
            <person name="Surup F."/>
            <person name="Jogler C."/>
        </authorList>
    </citation>
    <scope>NUCLEOTIDE SEQUENCE [LARGE SCALE GENOMIC DNA]</scope>
    <source>
        <strain evidence="2 3">Mal15</strain>
    </source>
</reference>
<organism evidence="2 3">
    <name type="scientific">Stieleria maiorica</name>
    <dbReference type="NCBI Taxonomy" id="2795974"/>
    <lineage>
        <taxon>Bacteria</taxon>
        <taxon>Pseudomonadati</taxon>
        <taxon>Planctomycetota</taxon>
        <taxon>Planctomycetia</taxon>
        <taxon>Pirellulales</taxon>
        <taxon>Pirellulaceae</taxon>
        <taxon>Stieleria</taxon>
    </lineage>
</organism>
<dbReference type="KEGG" id="smam:Mal15_37210"/>
<accession>A0A5B9MJ69</accession>
<evidence type="ECO:0000256" key="1">
    <source>
        <dbReference type="SAM" id="MobiDB-lite"/>
    </source>
</evidence>
<dbReference type="AlphaFoldDB" id="A0A5B9MJ69"/>
<dbReference type="EMBL" id="CP036264">
    <property type="protein sequence ID" value="QEF99655.1"/>
    <property type="molecule type" value="Genomic_DNA"/>
</dbReference>
<protein>
    <recommendedName>
        <fullName evidence="4">Polysaccharide deacetylase</fullName>
    </recommendedName>
</protein>
<keyword evidence="3" id="KW-1185">Reference proteome</keyword>
<sequence length="330" mass="37716">MNPPSAEHNELRLVVTIDTEEEGLWSGDYPLTGEVTNIRGVPRFQELCDRHGVRPTYLIDAPVVQSDEAVGILRPIQDDDRAEIGTHVHPWNNPPTSEERSPRNSYLCNLPEQLQREKIAWLTDMIESRFGRRPRSFRAGRYGLDIHGARILQELGYLVDSSVIPLTDYTPAGGPDFRRAPMAPYHVGGDDLIEPHRSGQLYEVPVTVGFTHRWFELAGWLRSQAHRPLLRRLRMVGILDRLGLATRVKMSPEQSNARQMMRLARSYQQRGYPILMLMFHSSSLVPGFSPYVRNERDLDDFYNRLNTVFHYCLNDLGARNSTLVECGPGQ</sequence>
<name>A0A5B9MJ69_9BACT</name>
<dbReference type="Gene3D" id="3.20.20.370">
    <property type="entry name" value="Glycoside hydrolase/deacetylase"/>
    <property type="match status" value="1"/>
</dbReference>
<gene>
    <name evidence="2" type="ORF">Mal15_37210</name>
</gene>
<evidence type="ECO:0000313" key="2">
    <source>
        <dbReference type="EMBL" id="QEF99655.1"/>
    </source>
</evidence>
<dbReference type="CDD" id="cd10935">
    <property type="entry name" value="CE4_WalW"/>
    <property type="match status" value="1"/>
</dbReference>
<dbReference type="RefSeq" id="WP_147869018.1">
    <property type="nucleotide sequence ID" value="NZ_CP036264.1"/>
</dbReference>
<dbReference type="GO" id="GO:0005975">
    <property type="term" value="P:carbohydrate metabolic process"/>
    <property type="evidence" value="ECO:0007669"/>
    <property type="project" value="InterPro"/>
</dbReference>
<evidence type="ECO:0000313" key="3">
    <source>
        <dbReference type="Proteomes" id="UP000321353"/>
    </source>
</evidence>
<dbReference type="InterPro" id="IPR011330">
    <property type="entry name" value="Glyco_hydro/deAcase_b/a-brl"/>
</dbReference>
<proteinExistence type="predicted"/>
<dbReference type="Proteomes" id="UP000321353">
    <property type="component" value="Chromosome"/>
</dbReference>
<feature type="region of interest" description="Disordered" evidence="1">
    <location>
        <begin position="85"/>
        <end position="104"/>
    </location>
</feature>
<evidence type="ECO:0008006" key="4">
    <source>
        <dbReference type="Google" id="ProtNLM"/>
    </source>
</evidence>
<dbReference type="SUPFAM" id="SSF88713">
    <property type="entry name" value="Glycoside hydrolase/deacetylase"/>
    <property type="match status" value="1"/>
</dbReference>